<evidence type="ECO:0000256" key="1">
    <source>
        <dbReference type="SAM" id="MobiDB-lite"/>
    </source>
</evidence>
<dbReference type="Gene3D" id="1.20.5.190">
    <property type="match status" value="1"/>
</dbReference>
<dbReference type="InterPro" id="IPR035927">
    <property type="entry name" value="DUSP-like_sf"/>
</dbReference>
<name>A0A425CQE9_APHAT</name>
<dbReference type="InterPro" id="IPR036871">
    <property type="entry name" value="PX_dom_sf"/>
</dbReference>
<dbReference type="EMBL" id="MZMZ02004628">
    <property type="protein sequence ID" value="RQM19156.1"/>
    <property type="molecule type" value="Genomic_DNA"/>
</dbReference>
<evidence type="ECO:0000313" key="4">
    <source>
        <dbReference type="EMBL" id="RQM19156.1"/>
    </source>
</evidence>
<dbReference type="SMART" id="SM00312">
    <property type="entry name" value="PX"/>
    <property type="match status" value="1"/>
</dbReference>
<sequence length="731" mass="83517">MGIPTALDDIHGIAANAWDELAIPSGSSVDRIVSVYREICLKRALGMELDKEFFKKAVAYRFLNSIPLARKEYRADDILPLLHSLDATGDMTDPSRSVRACAMLDVSIGCMERAQSPWQLPYVNYVINVHYCMRKHVVRRRYSEFLALHDSLMQKLPVIPHLPAKSWRYKLVMPSDRARDLVLYLSRIIQLLTYRKLFSTDIMAFLEIDYCKLRSEEEALSADALNRIAPVLDGSIVFLVDSSWMTQWRNFVLDKDGMSPPGPISNADLLDDHGRPKKHMVVPRHYRFLSAAAWKFFRLIYRGGPEITRNTKSIYAPRVFSPEMACLKVQTFVRGFLARSHAHRRRHAMGFRRPIMERMQTIRSLVELKLAQNRHLAAVTIQQAYKRYMHRVLYADDVPVKVESNVLPDVAADYFTLQEIGLIEDDAARLVQFIHTMQKGVAIMKLSSRYKPTPKLKFFKLDRIGSQLMWTCKAKPSPKSIVLAKCKRITMESPVLLKSVLGIRSKQEVVLLADSACAGNALFFGLQVLIKEGKESMKAPNLYDQDGVMRRQLVHAKDVVRQALALLCKCTYEAWKRSKRLSSTLQSEVKDACEHEGNNLECEERFKSWLKAKQAMSSRQNKGTTTKPNVQRPELPPFKPRLPRHYSSTAPPKNAKAPHCTEPQPRDSTKANAAYGKWLRKKAAEHIVARRQAKAQADARESARRQVHANTWVKQAVVVLAYSCPVQPRRR</sequence>
<accession>A0A425CQE9</accession>
<dbReference type="VEuPathDB" id="FungiDB:H257_03105"/>
<dbReference type="Gene3D" id="3.30.1520.10">
    <property type="entry name" value="Phox-like domain"/>
    <property type="match status" value="1"/>
</dbReference>
<dbReference type="GO" id="GO:0035091">
    <property type="term" value="F:phosphatidylinositol binding"/>
    <property type="evidence" value="ECO:0007669"/>
    <property type="project" value="InterPro"/>
</dbReference>
<keyword evidence="5" id="KW-1185">Reference proteome</keyword>
<dbReference type="AlphaFoldDB" id="A0A425CQE9"/>
<dbReference type="SUPFAM" id="SSF143791">
    <property type="entry name" value="DUSP-like"/>
    <property type="match status" value="1"/>
</dbReference>
<dbReference type="PROSITE" id="PS50096">
    <property type="entry name" value="IQ"/>
    <property type="match status" value="1"/>
</dbReference>
<dbReference type="SMART" id="SM00695">
    <property type="entry name" value="DUSP"/>
    <property type="match status" value="1"/>
</dbReference>
<dbReference type="GO" id="GO:0004843">
    <property type="term" value="F:cysteine-type deubiquitinase activity"/>
    <property type="evidence" value="ECO:0007669"/>
    <property type="project" value="InterPro"/>
</dbReference>
<evidence type="ECO:0000259" key="2">
    <source>
        <dbReference type="PROSITE" id="PS50195"/>
    </source>
</evidence>
<dbReference type="Proteomes" id="UP000284702">
    <property type="component" value="Unassembled WGS sequence"/>
</dbReference>
<dbReference type="InterPro" id="IPR006615">
    <property type="entry name" value="Pept_C19_DUSP"/>
</dbReference>
<dbReference type="Pfam" id="PF06337">
    <property type="entry name" value="DUSP"/>
    <property type="match status" value="1"/>
</dbReference>
<organism evidence="4 5">
    <name type="scientific">Aphanomyces astaci</name>
    <name type="common">Crayfish plague agent</name>
    <dbReference type="NCBI Taxonomy" id="112090"/>
    <lineage>
        <taxon>Eukaryota</taxon>
        <taxon>Sar</taxon>
        <taxon>Stramenopiles</taxon>
        <taxon>Oomycota</taxon>
        <taxon>Saprolegniomycetes</taxon>
        <taxon>Saprolegniales</taxon>
        <taxon>Verrucalvaceae</taxon>
        <taxon>Aphanomyces</taxon>
    </lineage>
</organism>
<dbReference type="PROSITE" id="PS51283">
    <property type="entry name" value="DUSP"/>
    <property type="match status" value="1"/>
</dbReference>
<feature type="domain" description="DUSP" evidence="3">
    <location>
        <begin position="212"/>
        <end position="312"/>
    </location>
</feature>
<dbReference type="PROSITE" id="PS50195">
    <property type="entry name" value="PX"/>
    <property type="match status" value="1"/>
</dbReference>
<feature type="domain" description="PX" evidence="2">
    <location>
        <begin position="103"/>
        <end position="213"/>
    </location>
</feature>
<dbReference type="CDD" id="cd06093">
    <property type="entry name" value="PX_domain"/>
    <property type="match status" value="1"/>
</dbReference>
<dbReference type="SUPFAM" id="SSF64268">
    <property type="entry name" value="PX domain"/>
    <property type="match status" value="1"/>
</dbReference>
<dbReference type="Pfam" id="PF00787">
    <property type="entry name" value="PX"/>
    <property type="match status" value="1"/>
</dbReference>
<evidence type="ECO:0008006" key="6">
    <source>
        <dbReference type="Google" id="ProtNLM"/>
    </source>
</evidence>
<reference evidence="4" key="1">
    <citation type="submission" date="2018-07" db="EMBL/GenBank/DDBJ databases">
        <title>Annotation of Aphanomyces astaci genome assembly.</title>
        <authorList>
            <person name="Studholme D.J."/>
        </authorList>
    </citation>
    <scope>NUCLEOTIDE SEQUENCE [LARGE SCALE GENOMIC DNA]</scope>
    <source>
        <strain evidence="4">Pc</strain>
    </source>
</reference>
<gene>
    <name evidence="4" type="ORF">B5M09_001431</name>
</gene>
<protein>
    <recommendedName>
        <fullName evidence="6">DUSP domain-containing protein</fullName>
    </recommendedName>
</protein>
<dbReference type="Gene3D" id="3.30.2230.10">
    <property type="entry name" value="DUSP-like"/>
    <property type="match status" value="1"/>
</dbReference>
<feature type="compositionally biased region" description="Polar residues" evidence="1">
    <location>
        <begin position="615"/>
        <end position="629"/>
    </location>
</feature>
<proteinExistence type="predicted"/>
<dbReference type="InterPro" id="IPR001683">
    <property type="entry name" value="PX_dom"/>
</dbReference>
<evidence type="ECO:0000313" key="5">
    <source>
        <dbReference type="Proteomes" id="UP000284702"/>
    </source>
</evidence>
<evidence type="ECO:0000259" key="3">
    <source>
        <dbReference type="PROSITE" id="PS51283"/>
    </source>
</evidence>
<feature type="region of interest" description="Disordered" evidence="1">
    <location>
        <begin position="614"/>
        <end position="670"/>
    </location>
</feature>
<comment type="caution">
    <text evidence="4">The sequence shown here is derived from an EMBL/GenBank/DDBJ whole genome shotgun (WGS) entry which is preliminary data.</text>
</comment>